<comment type="similarity">
    <text evidence="2">Belongs to the glycosyl hydrolase 29 family.</text>
</comment>
<feature type="domain" description="Fibronectin type-III" evidence="8">
    <location>
        <begin position="32"/>
        <end position="114"/>
    </location>
</feature>
<dbReference type="InterPro" id="IPR017853">
    <property type="entry name" value="GH"/>
</dbReference>
<evidence type="ECO:0000256" key="1">
    <source>
        <dbReference type="ARBA" id="ARBA00004071"/>
    </source>
</evidence>
<dbReference type="PROSITE" id="PS50853">
    <property type="entry name" value="FN3"/>
    <property type="match status" value="1"/>
</dbReference>
<dbReference type="Proteomes" id="UP000283680">
    <property type="component" value="Unassembled WGS sequence"/>
</dbReference>
<evidence type="ECO:0000313" key="10">
    <source>
        <dbReference type="EMBL" id="RGQ53366.1"/>
    </source>
</evidence>
<evidence type="ECO:0000313" key="9">
    <source>
        <dbReference type="EMBL" id="RGM54892.1"/>
    </source>
</evidence>
<dbReference type="PROSITE" id="PS51257">
    <property type="entry name" value="PROKAR_LIPOPROTEIN"/>
    <property type="match status" value="1"/>
</dbReference>
<protein>
    <recommendedName>
        <fullName evidence="3">alpha-L-fucosidase</fullName>
        <ecNumber evidence="3">3.2.1.51</ecNumber>
    </recommendedName>
</protein>
<dbReference type="Gene3D" id="2.60.40.10">
    <property type="entry name" value="Immunoglobulins"/>
    <property type="match status" value="1"/>
</dbReference>
<comment type="caution">
    <text evidence="9">The sequence shown here is derived from an EMBL/GenBank/DDBJ whole genome shotgun (WGS) entry which is preliminary data.</text>
</comment>
<dbReference type="EMBL" id="QSTL01000010">
    <property type="protein sequence ID" value="RGM54892.1"/>
    <property type="molecule type" value="Genomic_DNA"/>
</dbReference>
<dbReference type="PANTHER" id="PTHR10030">
    <property type="entry name" value="ALPHA-L-FUCOSIDASE"/>
    <property type="match status" value="1"/>
</dbReference>
<dbReference type="SMART" id="SM00060">
    <property type="entry name" value="FN3"/>
    <property type="match status" value="1"/>
</dbReference>
<dbReference type="PANTHER" id="PTHR10030:SF37">
    <property type="entry name" value="ALPHA-L-FUCOSIDASE-RELATED"/>
    <property type="match status" value="1"/>
</dbReference>
<evidence type="ECO:0000256" key="7">
    <source>
        <dbReference type="SAM" id="SignalP"/>
    </source>
</evidence>
<evidence type="ECO:0000256" key="3">
    <source>
        <dbReference type="ARBA" id="ARBA00012662"/>
    </source>
</evidence>
<keyword evidence="6" id="KW-0326">Glycosidase</keyword>
<dbReference type="SUPFAM" id="SSF51445">
    <property type="entry name" value="(Trans)glycosidases"/>
    <property type="match status" value="2"/>
</dbReference>
<dbReference type="InterPro" id="IPR016286">
    <property type="entry name" value="FUC_metazoa-typ"/>
</dbReference>
<dbReference type="GO" id="GO:0005764">
    <property type="term" value="C:lysosome"/>
    <property type="evidence" value="ECO:0007669"/>
    <property type="project" value="TreeGrafter"/>
</dbReference>
<dbReference type="GO" id="GO:0016139">
    <property type="term" value="P:glycoside catabolic process"/>
    <property type="evidence" value="ECO:0007669"/>
    <property type="project" value="TreeGrafter"/>
</dbReference>
<evidence type="ECO:0000259" key="8">
    <source>
        <dbReference type="PROSITE" id="PS50853"/>
    </source>
</evidence>
<evidence type="ECO:0000313" key="12">
    <source>
        <dbReference type="Proteomes" id="UP000283680"/>
    </source>
</evidence>
<dbReference type="InterPro" id="IPR003961">
    <property type="entry name" value="FN3_dom"/>
</dbReference>
<reference evidence="11 12" key="1">
    <citation type="submission" date="2018-08" db="EMBL/GenBank/DDBJ databases">
        <title>A genome reference for cultivated species of the human gut microbiota.</title>
        <authorList>
            <person name="Zou Y."/>
            <person name="Xue W."/>
            <person name="Luo G."/>
        </authorList>
    </citation>
    <scope>NUCLEOTIDE SEQUENCE [LARGE SCALE GENOMIC DNA]</scope>
    <source>
        <strain evidence="10 12">AF28-11</strain>
        <strain evidence="9 11">OM07-9</strain>
    </source>
</reference>
<dbReference type="AlphaFoldDB" id="A0A396CPY0"/>
<organism evidence="9 11">
    <name type="scientific">Bacteroides uniformis</name>
    <dbReference type="NCBI Taxonomy" id="820"/>
    <lineage>
        <taxon>Bacteria</taxon>
        <taxon>Pseudomonadati</taxon>
        <taxon>Bacteroidota</taxon>
        <taxon>Bacteroidia</taxon>
        <taxon>Bacteroidales</taxon>
        <taxon>Bacteroidaceae</taxon>
        <taxon>Bacteroides</taxon>
    </lineage>
</organism>
<dbReference type="SUPFAM" id="SSF49265">
    <property type="entry name" value="Fibronectin type III"/>
    <property type="match status" value="1"/>
</dbReference>
<proteinExistence type="inferred from homology"/>
<accession>A0A396CPY0</accession>
<dbReference type="EC" id="3.2.1.51" evidence="3"/>
<dbReference type="Pfam" id="PF01120">
    <property type="entry name" value="Alpha_L_fucos"/>
    <property type="match status" value="1"/>
</dbReference>
<name>A0A396CPY0_BACUN</name>
<evidence type="ECO:0000313" key="11">
    <source>
        <dbReference type="Proteomes" id="UP000261295"/>
    </source>
</evidence>
<dbReference type="InterPro" id="IPR036116">
    <property type="entry name" value="FN3_sf"/>
</dbReference>
<feature type="signal peptide" evidence="7">
    <location>
        <begin position="1"/>
        <end position="25"/>
    </location>
</feature>
<feature type="chain" id="PRO_5033363733" description="alpha-L-fucosidase" evidence="7">
    <location>
        <begin position="26"/>
        <end position="580"/>
    </location>
</feature>
<dbReference type="EMBL" id="QRTH01000002">
    <property type="protein sequence ID" value="RGQ53366.1"/>
    <property type="molecule type" value="Genomic_DNA"/>
</dbReference>
<dbReference type="InterPro" id="IPR057739">
    <property type="entry name" value="Glyco_hydro_29_N"/>
</dbReference>
<keyword evidence="4 7" id="KW-0732">Signal</keyword>
<dbReference type="PRINTS" id="PR00741">
    <property type="entry name" value="GLHYDRLASE29"/>
</dbReference>
<keyword evidence="5" id="KW-0378">Hydrolase</keyword>
<sequence>MKFRMKRIYLLIILVVGCVMLSAQQDPFTNRIPCHLKASRVGTNSVELIWENVVEAVSYEVYKEDTLYKTVKENRITVEGLNSFDIYFFSVKARNSHGEFSRESEKLYVATAETKRQKDKRMAWWREARFGMFVHWGPYSALGGHYTGPTFLQTNEKHPWIEADGMIKDYYSCYRPEWVSSDGSIKTDPTTGKPYKRGQYAEWIMFAAQIPRDEYLKRAKEDFKAEKFDAKEWVRMAKEAGMKYIVITSKHHDGIALLNTPVGHTIFKDTDIRRDILKELVNEARKAGLKIGFYYSQALDWNNPGGMGWIPQNDAPNREASYADKAKYTDEIVIPHLHTIINDYKVDLIWWDMGASSAPEFKYRMMKAIKNIPGTERLIFNDRMEDKLTGDFKTPEQSIPDMPSNGDGTDWETCMTLNDNWGYAAHDIRWKTTEDVLQKLIDITSKGGNYLLNIGPKADGTFPAESINCLEEVGSWMKVNSEAIYGTIPSPFVSQLDWGRATRKEVDGKQFLYLHVFTQYWPKDGKLLVPDFGSGIKRAYLLIDAKKTSLPIDKMGDNHIFSLPLDAPDKISTTIVVETL</sequence>
<evidence type="ECO:0000256" key="5">
    <source>
        <dbReference type="ARBA" id="ARBA00022801"/>
    </source>
</evidence>
<dbReference type="GO" id="GO:0006004">
    <property type="term" value="P:fucose metabolic process"/>
    <property type="evidence" value="ECO:0007669"/>
    <property type="project" value="InterPro"/>
</dbReference>
<dbReference type="Proteomes" id="UP000261295">
    <property type="component" value="Unassembled WGS sequence"/>
</dbReference>
<dbReference type="InterPro" id="IPR013783">
    <property type="entry name" value="Ig-like_fold"/>
</dbReference>
<evidence type="ECO:0000256" key="4">
    <source>
        <dbReference type="ARBA" id="ARBA00022729"/>
    </source>
</evidence>
<comment type="function">
    <text evidence="1">Alpha-L-fucosidase is responsible for hydrolyzing the alpha-1,6-linked fucose joined to the reducing-end N-acetylglucosamine of the carbohydrate moieties of glycoproteins.</text>
</comment>
<dbReference type="CDD" id="cd00063">
    <property type="entry name" value="FN3"/>
    <property type="match status" value="1"/>
</dbReference>
<evidence type="ECO:0000256" key="2">
    <source>
        <dbReference type="ARBA" id="ARBA00007951"/>
    </source>
</evidence>
<dbReference type="InterPro" id="IPR000933">
    <property type="entry name" value="Glyco_hydro_29"/>
</dbReference>
<evidence type="ECO:0000256" key="6">
    <source>
        <dbReference type="ARBA" id="ARBA00023295"/>
    </source>
</evidence>
<dbReference type="Gene3D" id="3.20.20.80">
    <property type="entry name" value="Glycosidases"/>
    <property type="match status" value="1"/>
</dbReference>
<dbReference type="SMART" id="SM00812">
    <property type="entry name" value="Alpha_L_fucos"/>
    <property type="match status" value="1"/>
</dbReference>
<gene>
    <name evidence="10" type="ORF">DWY92_06815</name>
    <name evidence="9" type="ORF">DXC07_12160</name>
</gene>
<dbReference type="GO" id="GO:0004560">
    <property type="term" value="F:alpha-L-fucosidase activity"/>
    <property type="evidence" value="ECO:0007669"/>
    <property type="project" value="InterPro"/>
</dbReference>